<dbReference type="Proteomes" id="UP001215598">
    <property type="component" value="Unassembled WGS sequence"/>
</dbReference>
<comment type="caution">
    <text evidence="1">The sequence shown here is derived from an EMBL/GenBank/DDBJ whole genome shotgun (WGS) entry which is preliminary data.</text>
</comment>
<name>A0AAD7I0Q4_9AGAR</name>
<gene>
    <name evidence="1" type="ORF">B0H16DRAFT_1696526</name>
</gene>
<sequence length="231" mass="26673">MPLDAEYGKVVIGREVRLELREYVLLRMIFYTAYGRKPAINNQPVDRASTDRTRASRGWFESDPRLYVDIHRPRTCHAQQWPHKAGAVMGHEFSFMYRILRVRRKSDTAEVLRIELPLDDNNKTKDVEAWGPVYVDHSESTGSHRMSNFIGQIKVWRSIGKASFGSVMNCGNEETQQLSCIDAIVHRENVDIWREGPGKGTAADLRGSFYEVEMRDSDLSEQVVVQFWMFS</sequence>
<proteinExistence type="predicted"/>
<keyword evidence="2" id="KW-1185">Reference proteome</keyword>
<evidence type="ECO:0000313" key="1">
    <source>
        <dbReference type="EMBL" id="KAJ7731984.1"/>
    </source>
</evidence>
<reference evidence="1" key="1">
    <citation type="submission" date="2023-03" db="EMBL/GenBank/DDBJ databases">
        <title>Massive genome expansion in bonnet fungi (Mycena s.s.) driven by repeated elements and novel gene families across ecological guilds.</title>
        <authorList>
            <consortium name="Lawrence Berkeley National Laboratory"/>
            <person name="Harder C.B."/>
            <person name="Miyauchi S."/>
            <person name="Viragh M."/>
            <person name="Kuo A."/>
            <person name="Thoen E."/>
            <person name="Andreopoulos B."/>
            <person name="Lu D."/>
            <person name="Skrede I."/>
            <person name="Drula E."/>
            <person name="Henrissat B."/>
            <person name="Morin E."/>
            <person name="Kohler A."/>
            <person name="Barry K."/>
            <person name="LaButti K."/>
            <person name="Morin E."/>
            <person name="Salamov A."/>
            <person name="Lipzen A."/>
            <person name="Mereny Z."/>
            <person name="Hegedus B."/>
            <person name="Baldrian P."/>
            <person name="Stursova M."/>
            <person name="Weitz H."/>
            <person name="Taylor A."/>
            <person name="Grigoriev I.V."/>
            <person name="Nagy L.G."/>
            <person name="Martin F."/>
            <person name="Kauserud H."/>
        </authorList>
    </citation>
    <scope>NUCLEOTIDE SEQUENCE</scope>
    <source>
        <strain evidence="1">CBHHK182m</strain>
    </source>
</reference>
<protein>
    <submittedName>
        <fullName evidence="1">Uncharacterized protein</fullName>
    </submittedName>
</protein>
<dbReference type="EMBL" id="JARKIB010000148">
    <property type="protein sequence ID" value="KAJ7731984.1"/>
    <property type="molecule type" value="Genomic_DNA"/>
</dbReference>
<organism evidence="1 2">
    <name type="scientific">Mycena metata</name>
    <dbReference type="NCBI Taxonomy" id="1033252"/>
    <lineage>
        <taxon>Eukaryota</taxon>
        <taxon>Fungi</taxon>
        <taxon>Dikarya</taxon>
        <taxon>Basidiomycota</taxon>
        <taxon>Agaricomycotina</taxon>
        <taxon>Agaricomycetes</taxon>
        <taxon>Agaricomycetidae</taxon>
        <taxon>Agaricales</taxon>
        <taxon>Marasmiineae</taxon>
        <taxon>Mycenaceae</taxon>
        <taxon>Mycena</taxon>
    </lineage>
</organism>
<dbReference type="AlphaFoldDB" id="A0AAD7I0Q4"/>
<evidence type="ECO:0000313" key="2">
    <source>
        <dbReference type="Proteomes" id="UP001215598"/>
    </source>
</evidence>
<accession>A0AAD7I0Q4</accession>